<keyword evidence="1" id="KW-1133">Transmembrane helix</keyword>
<dbReference type="RefSeq" id="WP_169639880.1">
    <property type="nucleotide sequence ID" value="NZ_CP048788.1"/>
</dbReference>
<keyword evidence="3" id="KW-1185">Reference proteome</keyword>
<evidence type="ECO:0000256" key="1">
    <source>
        <dbReference type="SAM" id="Phobius"/>
    </source>
</evidence>
<dbReference type="EMBL" id="CP048788">
    <property type="protein sequence ID" value="QJF50664.1"/>
    <property type="molecule type" value="Genomic_DNA"/>
</dbReference>
<name>A0A858SPG0_9RHOB</name>
<feature type="transmembrane region" description="Helical" evidence="1">
    <location>
        <begin position="45"/>
        <end position="62"/>
    </location>
</feature>
<evidence type="ECO:0000313" key="2">
    <source>
        <dbReference type="EMBL" id="QJF50664.1"/>
    </source>
</evidence>
<reference evidence="2 3" key="1">
    <citation type="submission" date="2020-02" db="EMBL/GenBank/DDBJ databases">
        <title>Genome sequence of Roseobacter ponti.</title>
        <authorList>
            <person name="Hollensteiner J."/>
            <person name="Schneider D."/>
            <person name="Poehlein A."/>
            <person name="Daniel R."/>
        </authorList>
    </citation>
    <scope>NUCLEOTIDE SEQUENCE [LARGE SCALE GENOMIC DNA]</scope>
    <source>
        <strain evidence="2 3">DSM 106830</strain>
    </source>
</reference>
<gene>
    <name evidence="2" type="ORF">G3256_05565</name>
</gene>
<proteinExistence type="predicted"/>
<protein>
    <submittedName>
        <fullName evidence="2">Uncharacterized protein</fullName>
    </submittedName>
</protein>
<dbReference type="KEGG" id="rpon:G3256_05565"/>
<sequence>MTDAPEDEVLATVSASIGRRILGIGLLALLAVIVIWMAVTKSPAFGWQIFLIGLGITALMIADAMRRSTACVLELTTTMLREKDGRIIARIDEITDVERGAFAFKPSNGFLLTTSTRGSRAWRPGVWWRMGRKIGIGGMLPGRQTKFMSEIIAVRLAEREAR</sequence>
<keyword evidence="1" id="KW-0472">Membrane</keyword>
<evidence type="ECO:0000313" key="3">
    <source>
        <dbReference type="Proteomes" id="UP000503308"/>
    </source>
</evidence>
<feature type="transmembrane region" description="Helical" evidence="1">
    <location>
        <begin position="21"/>
        <end position="39"/>
    </location>
</feature>
<dbReference type="AlphaFoldDB" id="A0A858SPG0"/>
<organism evidence="2 3">
    <name type="scientific">Roseobacter ponti</name>
    <dbReference type="NCBI Taxonomy" id="1891787"/>
    <lineage>
        <taxon>Bacteria</taxon>
        <taxon>Pseudomonadati</taxon>
        <taxon>Pseudomonadota</taxon>
        <taxon>Alphaproteobacteria</taxon>
        <taxon>Rhodobacterales</taxon>
        <taxon>Roseobacteraceae</taxon>
        <taxon>Roseobacter</taxon>
    </lineage>
</organism>
<dbReference type="Proteomes" id="UP000503308">
    <property type="component" value="Chromosome"/>
</dbReference>
<accession>A0A858SPG0</accession>
<keyword evidence="1" id="KW-0812">Transmembrane</keyword>